<keyword evidence="2" id="KW-1185">Reference proteome</keyword>
<accession>A0A210PZH9</accession>
<reference evidence="1 2" key="1">
    <citation type="journal article" date="2017" name="Nat. Ecol. Evol.">
        <title>Scallop genome provides insights into evolution of bilaterian karyotype and development.</title>
        <authorList>
            <person name="Wang S."/>
            <person name="Zhang J."/>
            <person name="Jiao W."/>
            <person name="Li J."/>
            <person name="Xun X."/>
            <person name="Sun Y."/>
            <person name="Guo X."/>
            <person name="Huan P."/>
            <person name="Dong B."/>
            <person name="Zhang L."/>
            <person name="Hu X."/>
            <person name="Sun X."/>
            <person name="Wang J."/>
            <person name="Zhao C."/>
            <person name="Wang Y."/>
            <person name="Wang D."/>
            <person name="Huang X."/>
            <person name="Wang R."/>
            <person name="Lv J."/>
            <person name="Li Y."/>
            <person name="Zhang Z."/>
            <person name="Liu B."/>
            <person name="Lu W."/>
            <person name="Hui Y."/>
            <person name="Liang J."/>
            <person name="Zhou Z."/>
            <person name="Hou R."/>
            <person name="Li X."/>
            <person name="Liu Y."/>
            <person name="Li H."/>
            <person name="Ning X."/>
            <person name="Lin Y."/>
            <person name="Zhao L."/>
            <person name="Xing Q."/>
            <person name="Dou J."/>
            <person name="Li Y."/>
            <person name="Mao J."/>
            <person name="Guo H."/>
            <person name="Dou H."/>
            <person name="Li T."/>
            <person name="Mu C."/>
            <person name="Jiang W."/>
            <person name="Fu Q."/>
            <person name="Fu X."/>
            <person name="Miao Y."/>
            <person name="Liu J."/>
            <person name="Yu Q."/>
            <person name="Li R."/>
            <person name="Liao H."/>
            <person name="Li X."/>
            <person name="Kong Y."/>
            <person name="Jiang Z."/>
            <person name="Chourrout D."/>
            <person name="Li R."/>
            <person name="Bao Z."/>
        </authorList>
    </citation>
    <scope>NUCLEOTIDE SEQUENCE [LARGE SCALE GENOMIC DNA]</scope>
    <source>
        <strain evidence="1 2">PY_sf001</strain>
    </source>
</reference>
<evidence type="ECO:0000313" key="1">
    <source>
        <dbReference type="EMBL" id="OWF41896.1"/>
    </source>
</evidence>
<proteinExistence type="predicted"/>
<dbReference type="SUPFAM" id="SSF54637">
    <property type="entry name" value="Thioesterase/thiol ester dehydrase-isomerase"/>
    <property type="match status" value="1"/>
</dbReference>
<dbReference type="PANTHER" id="PTHR34487:SF1">
    <property type="entry name" value="ACYL-ACP THIOESTERASE"/>
    <property type="match status" value="1"/>
</dbReference>
<organism evidence="1 2">
    <name type="scientific">Mizuhopecten yessoensis</name>
    <name type="common">Japanese scallop</name>
    <name type="synonym">Patinopecten yessoensis</name>
    <dbReference type="NCBI Taxonomy" id="6573"/>
    <lineage>
        <taxon>Eukaryota</taxon>
        <taxon>Metazoa</taxon>
        <taxon>Spiralia</taxon>
        <taxon>Lophotrochozoa</taxon>
        <taxon>Mollusca</taxon>
        <taxon>Bivalvia</taxon>
        <taxon>Autobranchia</taxon>
        <taxon>Pteriomorphia</taxon>
        <taxon>Pectinida</taxon>
        <taxon>Pectinoidea</taxon>
        <taxon>Pectinidae</taxon>
        <taxon>Mizuhopecten</taxon>
    </lineage>
</organism>
<comment type="caution">
    <text evidence="1">The sequence shown here is derived from an EMBL/GenBank/DDBJ whole genome shotgun (WGS) entry which is preliminary data.</text>
</comment>
<dbReference type="EMBL" id="NEDP02005343">
    <property type="protein sequence ID" value="OWF41896.1"/>
    <property type="molecule type" value="Genomic_DNA"/>
</dbReference>
<dbReference type="PANTHER" id="PTHR34487">
    <property type="entry name" value="ACYL-ACP THIOESTERASE"/>
    <property type="match status" value="1"/>
</dbReference>
<dbReference type="InterPro" id="IPR029069">
    <property type="entry name" value="HotDog_dom_sf"/>
</dbReference>
<dbReference type="Proteomes" id="UP000242188">
    <property type="component" value="Unassembled WGS sequence"/>
</dbReference>
<evidence type="ECO:0008006" key="3">
    <source>
        <dbReference type="Google" id="ProtNLM"/>
    </source>
</evidence>
<gene>
    <name evidence="1" type="ORF">KP79_PYT25021</name>
</gene>
<protein>
    <recommendedName>
        <fullName evidence="3">Acyl-ACP thioesterase</fullName>
    </recommendedName>
</protein>
<name>A0A210PZH9_MIZYE</name>
<dbReference type="InterPro" id="IPR018247">
    <property type="entry name" value="EF_Hand_1_Ca_BS"/>
</dbReference>
<sequence length="290" mass="33483">MQEKRIIPADLTRRHTRSMRRRIIDTGKFGTHPLLGHIPIWNVINTMRDTFNCVYNHGYIDHARLTENKTLFAVRVRYLATEDFHAKAALFNPISFECTTGMKSVGQSSFVDSVTMTETETGTLFVKLMSKFILICNDTKKPVPLPDWFAGKYSIHNSAQELDKLGKEPPMIVPKQVFSHKLQTRHSDLDSNGHIATQEYFRFCMEGAMEASKSGFYRQFVSEIWLFPVLEADVTLLSPISERTELTIFTWQCESNAAKIYFLIMRGNDRIFECSFLFSDRKLKPISFKL</sequence>
<dbReference type="Gene3D" id="3.10.129.10">
    <property type="entry name" value="Hotdog Thioesterase"/>
    <property type="match status" value="2"/>
</dbReference>
<dbReference type="OrthoDB" id="10347564at2759"/>
<dbReference type="AlphaFoldDB" id="A0A210PZH9"/>
<dbReference type="PROSITE" id="PS00018">
    <property type="entry name" value="EF_HAND_1"/>
    <property type="match status" value="1"/>
</dbReference>
<evidence type="ECO:0000313" key="2">
    <source>
        <dbReference type="Proteomes" id="UP000242188"/>
    </source>
</evidence>